<organism evidence="2">
    <name type="scientific">Paenibacillus sp. BIHB 4019</name>
    <dbReference type="NCBI Taxonomy" id="1870819"/>
    <lineage>
        <taxon>Bacteria</taxon>
        <taxon>Bacillati</taxon>
        <taxon>Bacillota</taxon>
        <taxon>Bacilli</taxon>
        <taxon>Bacillales</taxon>
        <taxon>Paenibacillaceae</taxon>
        <taxon>Paenibacillus</taxon>
    </lineage>
</organism>
<dbReference type="AlphaFoldDB" id="A0A1B2DMP0"/>
<accession>A0A1B2DMP0</accession>
<sequence length="149" mass="16184">MEQHMEQHIEQHIEQQMEQQMNMKVKKTEKVDIRVLAMGQDLVFLVTGGEAHIGAAATAYWIDGGHAPKCDAHTLPGHREGELAAELAIMAASSLGVTATVVVGIHLEQPASHDIVSIVTLAKEAMREQTDKLAALGDQQEKSLPTDET</sequence>
<evidence type="ECO:0000259" key="1">
    <source>
        <dbReference type="Pfam" id="PF21758"/>
    </source>
</evidence>
<gene>
    <name evidence="2" type="ORF">BBD42_22635</name>
</gene>
<reference evidence="2" key="1">
    <citation type="submission" date="2016-08" db="EMBL/GenBank/DDBJ databases">
        <title>Complete Genome Seqeunce of Paenibacillus sp. BIHB 4019 from tea rhizoplane.</title>
        <authorList>
            <person name="Thakur R."/>
            <person name="Swarnkar M.K."/>
            <person name="Gulati A."/>
        </authorList>
    </citation>
    <scope>NUCLEOTIDE SEQUENCE [LARGE SCALE GENOMIC DNA]</scope>
    <source>
        <strain evidence="2">BIHB4019</strain>
    </source>
</reference>
<dbReference type="Pfam" id="PF21758">
    <property type="entry name" value="PAC_bac"/>
    <property type="match status" value="1"/>
</dbReference>
<protein>
    <recommendedName>
        <fullName evidence="1">Prenylated flavin chaperone LpdD-like domain-containing protein</fullName>
    </recommendedName>
</protein>
<dbReference type="InterPro" id="IPR048844">
    <property type="entry name" value="LpdD_chaperone-like"/>
</dbReference>
<dbReference type="EMBL" id="CP016808">
    <property type="protein sequence ID" value="ANY68969.1"/>
    <property type="molecule type" value="Genomic_DNA"/>
</dbReference>
<dbReference type="RefSeq" id="WP_099520017.1">
    <property type="nucleotide sequence ID" value="NZ_CP016808.1"/>
</dbReference>
<feature type="domain" description="Prenylated flavin chaperone LpdD-like" evidence="1">
    <location>
        <begin position="28"/>
        <end position="133"/>
    </location>
</feature>
<evidence type="ECO:0000313" key="2">
    <source>
        <dbReference type="EMBL" id="ANY68969.1"/>
    </source>
</evidence>
<name>A0A1B2DMP0_9BACL</name>
<proteinExistence type="predicted"/>